<comment type="cofactor">
    <cofactor evidence="1">
        <name>Cu(2+)</name>
        <dbReference type="ChEBI" id="CHEBI:29036"/>
    </cofactor>
</comment>
<feature type="compositionally biased region" description="Low complexity" evidence="17">
    <location>
        <begin position="262"/>
        <end position="282"/>
    </location>
</feature>
<gene>
    <name evidence="20" type="ORF">NLI96_g7345</name>
</gene>
<proteinExistence type="inferred from homology"/>
<dbReference type="GO" id="GO:0004497">
    <property type="term" value="F:monooxygenase activity"/>
    <property type="evidence" value="ECO:0007669"/>
    <property type="project" value="UniProtKB-KW"/>
</dbReference>
<dbReference type="PANTHER" id="PTHR33353">
    <property type="entry name" value="PUTATIVE (AFU_ORTHOLOGUE AFUA_1G12560)-RELATED"/>
    <property type="match status" value="1"/>
</dbReference>
<dbReference type="GO" id="GO:0008810">
    <property type="term" value="F:cellulase activity"/>
    <property type="evidence" value="ECO:0007669"/>
    <property type="project" value="UniProtKB-UniRule"/>
</dbReference>
<dbReference type="GO" id="GO:0046872">
    <property type="term" value="F:metal ion binding"/>
    <property type="evidence" value="ECO:0007669"/>
    <property type="project" value="UniProtKB-KW"/>
</dbReference>
<evidence type="ECO:0000256" key="1">
    <source>
        <dbReference type="ARBA" id="ARBA00001973"/>
    </source>
</evidence>
<feature type="signal peptide" evidence="18">
    <location>
        <begin position="1"/>
        <end position="18"/>
    </location>
</feature>
<organism evidence="20 21">
    <name type="scientific">Meripilus lineatus</name>
    <dbReference type="NCBI Taxonomy" id="2056292"/>
    <lineage>
        <taxon>Eukaryota</taxon>
        <taxon>Fungi</taxon>
        <taxon>Dikarya</taxon>
        <taxon>Basidiomycota</taxon>
        <taxon>Agaricomycotina</taxon>
        <taxon>Agaricomycetes</taxon>
        <taxon>Polyporales</taxon>
        <taxon>Meripilaceae</taxon>
        <taxon>Meripilus</taxon>
    </lineage>
</organism>
<evidence type="ECO:0000256" key="17">
    <source>
        <dbReference type="SAM" id="MobiDB-lite"/>
    </source>
</evidence>
<evidence type="ECO:0000256" key="5">
    <source>
        <dbReference type="ARBA" id="ARBA00022729"/>
    </source>
</evidence>
<feature type="chain" id="PRO_5042085585" description="AA9 family lytic polysaccharide monooxygenase" evidence="18">
    <location>
        <begin position="19"/>
        <end position="322"/>
    </location>
</feature>
<name>A0AAD5YD21_9APHY</name>
<dbReference type="EMBL" id="JANAWD010000298">
    <property type="protein sequence ID" value="KAJ3481904.1"/>
    <property type="molecule type" value="Genomic_DNA"/>
</dbReference>
<evidence type="ECO:0000256" key="15">
    <source>
        <dbReference type="ARBA" id="ARBA00045077"/>
    </source>
</evidence>
<dbReference type="InterPro" id="IPR035971">
    <property type="entry name" value="CBD_sf"/>
</dbReference>
<protein>
    <recommendedName>
        <fullName evidence="16">AA9 family lytic polysaccharide monooxygenase</fullName>
        <ecNumber evidence="16">1.14.99.56</ecNumber>
    </recommendedName>
    <alternativeName>
        <fullName evidence="16">Endo-beta-1,4-glucanase</fullName>
    </alternativeName>
    <alternativeName>
        <fullName evidence="16">Glycosyl hydrolase 61 family protein</fullName>
    </alternativeName>
</protein>
<comment type="catalytic activity">
    <reaction evidence="15 16">
        <text>[(1-&gt;4)-beta-D-glucosyl]n+m + reduced acceptor + O2 = 4-dehydro-beta-D-glucosyl-[(1-&gt;4)-beta-D-glucosyl]n-1 + [(1-&gt;4)-beta-D-glucosyl]m + acceptor + H2O.</text>
        <dbReference type="EC" id="1.14.99.56"/>
    </reaction>
</comment>
<dbReference type="EC" id="1.14.99.56" evidence="16"/>
<evidence type="ECO:0000256" key="8">
    <source>
        <dbReference type="ARBA" id="ARBA00023002"/>
    </source>
</evidence>
<dbReference type="InterPro" id="IPR049892">
    <property type="entry name" value="AA9"/>
</dbReference>
<reference evidence="20" key="1">
    <citation type="submission" date="2022-07" db="EMBL/GenBank/DDBJ databases">
        <title>Genome Sequence of Physisporinus lineatus.</title>
        <authorList>
            <person name="Buettner E."/>
        </authorList>
    </citation>
    <scope>NUCLEOTIDE SEQUENCE</scope>
    <source>
        <strain evidence="20">VT162</strain>
    </source>
</reference>
<evidence type="ECO:0000256" key="4">
    <source>
        <dbReference type="ARBA" id="ARBA00022723"/>
    </source>
</evidence>
<comment type="caution">
    <text evidence="20">The sequence shown here is derived from an EMBL/GenBank/DDBJ whole genome shotgun (WGS) entry which is preliminary data.</text>
</comment>
<dbReference type="Proteomes" id="UP001212997">
    <property type="component" value="Unassembled WGS sequence"/>
</dbReference>
<dbReference type="AlphaFoldDB" id="A0AAD5YD21"/>
<evidence type="ECO:0000256" key="7">
    <source>
        <dbReference type="ARBA" id="ARBA00023001"/>
    </source>
</evidence>
<comment type="subcellular location">
    <subcellularLocation>
        <location evidence="2 16">Secreted</location>
    </subcellularLocation>
</comment>
<dbReference type="GO" id="GO:0005576">
    <property type="term" value="C:extracellular region"/>
    <property type="evidence" value="ECO:0007669"/>
    <property type="project" value="UniProtKB-SubCell"/>
</dbReference>
<evidence type="ECO:0000256" key="13">
    <source>
        <dbReference type="ARBA" id="ARBA00023326"/>
    </source>
</evidence>
<keyword evidence="9" id="KW-0186">Copper</keyword>
<evidence type="ECO:0000256" key="2">
    <source>
        <dbReference type="ARBA" id="ARBA00004613"/>
    </source>
</evidence>
<keyword evidence="10" id="KW-0503">Monooxygenase</keyword>
<keyword evidence="4" id="KW-0479">Metal-binding</keyword>
<evidence type="ECO:0000256" key="3">
    <source>
        <dbReference type="ARBA" id="ARBA00022525"/>
    </source>
</evidence>
<evidence type="ECO:0000313" key="21">
    <source>
        <dbReference type="Proteomes" id="UP001212997"/>
    </source>
</evidence>
<comment type="function">
    <text evidence="16">Lytic polysaccharide monooxygenase (LMPO) that depolymerizes crystalline and amorphous polysaccharides via the oxidation of scissile alpha- or beta-(1-4)-glycosidic bonds, yielding C1 and/or C4 oxidation products. Catalysis by LPMOs requires the reduction of the active-site copper from Cu(II) to Cu(I) by a reducing agent and H(2)O(2) or O(2) as a cosubstrate.</text>
</comment>
<evidence type="ECO:0000256" key="6">
    <source>
        <dbReference type="ARBA" id="ARBA00022801"/>
    </source>
</evidence>
<dbReference type="InterPro" id="IPR000254">
    <property type="entry name" value="CBD"/>
</dbReference>
<comment type="similarity">
    <text evidence="14">Belongs to the polysaccharide monooxygenase AA9 family.</text>
</comment>
<comment type="domain">
    <text evidence="16">Has a modular structure: an endo-beta-1,4-glucanase catalytic module at the N-terminus, a linker rich in serines and threonines, and a C-terminal carbohydrate-binding module (CBM).</text>
</comment>
<dbReference type="PROSITE" id="PS00562">
    <property type="entry name" value="CBM1_1"/>
    <property type="match status" value="1"/>
</dbReference>
<evidence type="ECO:0000256" key="18">
    <source>
        <dbReference type="SAM" id="SignalP"/>
    </source>
</evidence>
<feature type="domain" description="CBM1" evidence="19">
    <location>
        <begin position="286"/>
        <end position="322"/>
    </location>
</feature>
<evidence type="ECO:0000256" key="14">
    <source>
        <dbReference type="ARBA" id="ARBA00044502"/>
    </source>
</evidence>
<dbReference type="InterPro" id="IPR005103">
    <property type="entry name" value="AA9_LPMO"/>
</dbReference>
<accession>A0AAD5YD21</accession>
<evidence type="ECO:0000259" key="19">
    <source>
        <dbReference type="PROSITE" id="PS51164"/>
    </source>
</evidence>
<keyword evidence="7 16" id="KW-0136">Cellulose degradation</keyword>
<dbReference type="GO" id="GO:0030245">
    <property type="term" value="P:cellulose catabolic process"/>
    <property type="evidence" value="ECO:0007669"/>
    <property type="project" value="UniProtKB-UniRule"/>
</dbReference>
<dbReference type="GO" id="GO:0030248">
    <property type="term" value="F:cellulose binding"/>
    <property type="evidence" value="ECO:0007669"/>
    <property type="project" value="UniProtKB-UniRule"/>
</dbReference>
<sequence length="322" mass="32942">MLLSSIFTALVAASVAHAHATFQELWVNGGTTVPSVPLDDDADDFISLLSGQSRFLCPVTRQQQPSDRDIACNVGGTTAAPSTCSVAAGTTVTIEMHQQPGDRSCSNEAIGGNHDGPVIVYMAKVDDAATAVGAQANWFKIAQTGLVSTDYWGTDVLNANCGKMDVKIPSDIAPGSWSLKQFSLALHVASSVGGAQFYMSCYQLNVSGSGNASPATVKLPGAYSATDPGILFNLYAQYSSYTIPGPAVYEGGAGPAPSTSKPVTSAPATSAGSSTSAPPVSTAPAGTIPKWGQCGGIGWTGATGCVSGSTCTKLNDYYFQCI</sequence>
<evidence type="ECO:0000256" key="10">
    <source>
        <dbReference type="ARBA" id="ARBA00023033"/>
    </source>
</evidence>
<dbReference type="CDD" id="cd21175">
    <property type="entry name" value="LPMO_AA9"/>
    <property type="match status" value="1"/>
</dbReference>
<evidence type="ECO:0000256" key="9">
    <source>
        <dbReference type="ARBA" id="ARBA00023008"/>
    </source>
</evidence>
<dbReference type="PANTHER" id="PTHR33353:SF9">
    <property type="entry name" value="ENDOGLUCANASE II"/>
    <property type="match status" value="1"/>
</dbReference>
<dbReference type="SUPFAM" id="SSF57180">
    <property type="entry name" value="Cellulose-binding domain"/>
    <property type="match status" value="1"/>
</dbReference>
<keyword evidence="13 16" id="KW-0624">Polysaccharide degradation</keyword>
<dbReference type="SMART" id="SM00236">
    <property type="entry name" value="fCBD"/>
    <property type="match status" value="1"/>
</dbReference>
<dbReference type="Pfam" id="PF00734">
    <property type="entry name" value="CBM_1"/>
    <property type="match status" value="1"/>
</dbReference>
<dbReference type="PROSITE" id="PS51164">
    <property type="entry name" value="CBM1_2"/>
    <property type="match status" value="1"/>
</dbReference>
<keyword evidence="5 18" id="KW-0732">Signal</keyword>
<keyword evidence="8" id="KW-0560">Oxidoreductase</keyword>
<evidence type="ECO:0000256" key="11">
    <source>
        <dbReference type="ARBA" id="ARBA00023157"/>
    </source>
</evidence>
<evidence type="ECO:0000256" key="16">
    <source>
        <dbReference type="RuleBase" id="RU368122"/>
    </source>
</evidence>
<keyword evidence="3 16" id="KW-0964">Secreted</keyword>
<evidence type="ECO:0000313" key="20">
    <source>
        <dbReference type="EMBL" id="KAJ3481904.1"/>
    </source>
</evidence>
<keyword evidence="6" id="KW-0378">Hydrolase</keyword>
<keyword evidence="21" id="KW-1185">Reference proteome</keyword>
<feature type="region of interest" description="Disordered" evidence="17">
    <location>
        <begin position="254"/>
        <end position="282"/>
    </location>
</feature>
<evidence type="ECO:0000256" key="12">
    <source>
        <dbReference type="ARBA" id="ARBA00023277"/>
    </source>
</evidence>
<dbReference type="Gene3D" id="2.70.50.70">
    <property type="match status" value="1"/>
</dbReference>
<keyword evidence="12 16" id="KW-0119">Carbohydrate metabolism</keyword>
<dbReference type="Pfam" id="PF03443">
    <property type="entry name" value="AA9"/>
    <property type="match status" value="1"/>
</dbReference>
<keyword evidence="11 16" id="KW-1015">Disulfide bond</keyword>